<comment type="caution">
    <text evidence="2">The sequence shown here is derived from an EMBL/GenBank/DDBJ whole genome shotgun (WGS) entry which is preliminary data.</text>
</comment>
<keyword evidence="3" id="KW-1185">Reference proteome</keyword>
<organism evidence="2 3">
    <name type="scientific">Kaistia terrae</name>
    <dbReference type="NCBI Taxonomy" id="537017"/>
    <lineage>
        <taxon>Bacteria</taxon>
        <taxon>Pseudomonadati</taxon>
        <taxon>Pseudomonadota</taxon>
        <taxon>Alphaproteobacteria</taxon>
        <taxon>Hyphomicrobiales</taxon>
        <taxon>Kaistiaceae</taxon>
        <taxon>Kaistia</taxon>
    </lineage>
</organism>
<dbReference type="Proteomes" id="UP001596150">
    <property type="component" value="Unassembled WGS sequence"/>
</dbReference>
<evidence type="ECO:0000313" key="3">
    <source>
        <dbReference type="Proteomes" id="UP001596150"/>
    </source>
</evidence>
<dbReference type="InterPro" id="IPR029058">
    <property type="entry name" value="AB_hydrolase_fold"/>
</dbReference>
<accession>A0ABW0Q2Y8</accession>
<dbReference type="EMBL" id="JBHSML010000033">
    <property type="protein sequence ID" value="MFC5519200.1"/>
    <property type="molecule type" value="Genomic_DNA"/>
</dbReference>
<evidence type="ECO:0000313" key="2">
    <source>
        <dbReference type="EMBL" id="MFC5519200.1"/>
    </source>
</evidence>
<gene>
    <name evidence="2" type="ORF">ACFPP9_25775</name>
</gene>
<keyword evidence="1" id="KW-0472">Membrane</keyword>
<keyword evidence="1" id="KW-0812">Transmembrane</keyword>
<feature type="transmembrane region" description="Helical" evidence="1">
    <location>
        <begin position="293"/>
        <end position="311"/>
    </location>
</feature>
<protein>
    <submittedName>
        <fullName evidence="2">Uncharacterized protein</fullName>
    </submittedName>
</protein>
<name>A0ABW0Q2Y8_9HYPH</name>
<evidence type="ECO:0000256" key="1">
    <source>
        <dbReference type="SAM" id="Phobius"/>
    </source>
</evidence>
<reference evidence="3" key="1">
    <citation type="journal article" date="2019" name="Int. J. Syst. Evol. Microbiol.">
        <title>The Global Catalogue of Microorganisms (GCM) 10K type strain sequencing project: providing services to taxonomists for standard genome sequencing and annotation.</title>
        <authorList>
            <consortium name="The Broad Institute Genomics Platform"/>
            <consortium name="The Broad Institute Genome Sequencing Center for Infectious Disease"/>
            <person name="Wu L."/>
            <person name="Ma J."/>
        </authorList>
    </citation>
    <scope>NUCLEOTIDE SEQUENCE [LARGE SCALE GENOMIC DNA]</scope>
    <source>
        <strain evidence="3">KACC 12633</strain>
    </source>
</reference>
<dbReference type="Gene3D" id="3.40.50.1820">
    <property type="entry name" value="alpha/beta hydrolase"/>
    <property type="match status" value="1"/>
</dbReference>
<dbReference type="RefSeq" id="WP_266346011.1">
    <property type="nucleotide sequence ID" value="NZ_JAPKNH010000012.1"/>
</dbReference>
<proteinExistence type="predicted"/>
<sequence>MIVVDVFDEDDKPLAGAVVKVFVDGNFLTEIKTVGGRAAIQISPTTARITIQASFRELSAHADIGPDVELWTFKLKVSQAKHLVILVHGINTRANWMTQVGQTLTRAGFECEPAGYGYFGVIRFLLPIDWLRRLAIQVVVSKIDAAIDMHKPDRVSIISHSFGSYVVSRIIEKEFRLKWHRVIFCGSVIPNTFPFPQLTSRFTSPILNEIGTRDFWPALATSVTWGYGSIGSHGYQGAPLAERWYRGFHHSDFLTKEHCEKAWVPFLKRGEVVDADAPDELPLIMRILTIIKIKMILVAILMIFIILPLIVDRKWTDQSEWMEGGSNPDIQCAKLAEKWEAENTWYKLDYMPTPEEQDWVGLRHAVYRYHCSGTGRLKWLSWRYWF</sequence>
<keyword evidence="1" id="KW-1133">Transmembrane helix</keyword>
<dbReference type="SUPFAM" id="SSF53474">
    <property type="entry name" value="alpha/beta-Hydrolases"/>
    <property type="match status" value="1"/>
</dbReference>